<comment type="caution">
    <text evidence="2">The sequence shown here is derived from an EMBL/GenBank/DDBJ whole genome shotgun (WGS) entry which is preliminary data.</text>
</comment>
<feature type="signal peptide" evidence="1">
    <location>
        <begin position="1"/>
        <end position="27"/>
    </location>
</feature>
<organism evidence="2 3">
    <name type="scientific">Gellertiella hungarica</name>
    <dbReference type="NCBI Taxonomy" id="1572859"/>
    <lineage>
        <taxon>Bacteria</taxon>
        <taxon>Pseudomonadati</taxon>
        <taxon>Pseudomonadota</taxon>
        <taxon>Alphaproteobacteria</taxon>
        <taxon>Hyphomicrobiales</taxon>
        <taxon>Rhizobiaceae</taxon>
        <taxon>Gellertiella</taxon>
    </lineage>
</organism>
<sequence length="144" mass="15939">MTAKTFRFRPALVALALGLAAAAPAFAAYELYPGERLQGIAVPLKGPLTLSGWTREGRGIVYSLPVKAGESFRFRFKPRNNFVGLVVFDEQGEDEEELFSVQGTEADKVLKAETDTSWIIRPYYARMSPRRGPGAPYSIEIIPE</sequence>
<dbReference type="EMBL" id="JACIEZ010000002">
    <property type="protein sequence ID" value="MBB4064286.1"/>
    <property type="molecule type" value="Genomic_DNA"/>
</dbReference>
<evidence type="ECO:0000313" key="2">
    <source>
        <dbReference type="EMBL" id="MBB4064286.1"/>
    </source>
</evidence>
<feature type="chain" id="PRO_5031564500" description="DUF2846 domain-containing protein" evidence="1">
    <location>
        <begin position="28"/>
        <end position="144"/>
    </location>
</feature>
<protein>
    <recommendedName>
        <fullName evidence="4">DUF2846 domain-containing protein</fullName>
    </recommendedName>
</protein>
<proteinExistence type="predicted"/>
<evidence type="ECO:0000256" key="1">
    <source>
        <dbReference type="SAM" id="SignalP"/>
    </source>
</evidence>
<evidence type="ECO:0000313" key="3">
    <source>
        <dbReference type="Proteomes" id="UP000528286"/>
    </source>
</evidence>
<evidence type="ECO:0008006" key="4">
    <source>
        <dbReference type="Google" id="ProtNLM"/>
    </source>
</evidence>
<dbReference type="AlphaFoldDB" id="A0A7W6J3U9"/>
<name>A0A7W6J3U9_9HYPH</name>
<dbReference type="Gene3D" id="2.60.120.380">
    <property type="match status" value="1"/>
</dbReference>
<dbReference type="RefSeq" id="WP_183365521.1">
    <property type="nucleotide sequence ID" value="NZ_JACIEZ010000002.1"/>
</dbReference>
<keyword evidence="1" id="KW-0732">Signal</keyword>
<keyword evidence="3" id="KW-1185">Reference proteome</keyword>
<accession>A0A7W6J3U9</accession>
<gene>
    <name evidence="2" type="ORF">GGR23_001463</name>
</gene>
<dbReference type="Proteomes" id="UP000528286">
    <property type="component" value="Unassembled WGS sequence"/>
</dbReference>
<reference evidence="2 3" key="1">
    <citation type="submission" date="2020-08" db="EMBL/GenBank/DDBJ databases">
        <title>Genomic Encyclopedia of Type Strains, Phase IV (KMG-IV): sequencing the most valuable type-strain genomes for metagenomic binning, comparative biology and taxonomic classification.</title>
        <authorList>
            <person name="Goeker M."/>
        </authorList>
    </citation>
    <scope>NUCLEOTIDE SEQUENCE [LARGE SCALE GENOMIC DNA]</scope>
    <source>
        <strain evidence="2 3">DSM 29853</strain>
    </source>
</reference>